<dbReference type="Proteomes" id="UP000658390">
    <property type="component" value="Unassembled WGS sequence"/>
</dbReference>
<dbReference type="InterPro" id="IPR012373">
    <property type="entry name" value="Ferrdict_sens_TM"/>
</dbReference>
<proteinExistence type="predicted"/>
<dbReference type="Pfam" id="PF16220">
    <property type="entry name" value="DUF4880"/>
    <property type="match status" value="1"/>
</dbReference>
<dbReference type="RefSeq" id="WP_198821992.1">
    <property type="nucleotide sequence ID" value="NZ_JAEKCZ010000009.1"/>
</dbReference>
<dbReference type="AlphaFoldDB" id="A0A8I1FQP0"/>
<reference evidence="3" key="1">
    <citation type="submission" date="2020-12" db="EMBL/GenBank/DDBJ databases">
        <title>Antibiotic resistance and phylogeny of Pseudomonas spp. isolated over three decades from chicken meat in the Norwegian food chain.</title>
        <authorList>
            <person name="Moen B."/>
        </authorList>
    </citation>
    <scope>NUCLEOTIDE SEQUENCE</scope>
    <source>
        <strain evidence="3">MF6762</strain>
    </source>
</reference>
<name>A0A8I1FQP0_9PSED</name>
<dbReference type="PANTHER" id="PTHR30273:SF2">
    <property type="entry name" value="PROTEIN FECR"/>
    <property type="match status" value="1"/>
</dbReference>
<evidence type="ECO:0000313" key="4">
    <source>
        <dbReference type="Proteomes" id="UP000658390"/>
    </source>
</evidence>
<evidence type="ECO:0000313" key="3">
    <source>
        <dbReference type="EMBL" id="MBJ2257239.1"/>
    </source>
</evidence>
<evidence type="ECO:0000259" key="2">
    <source>
        <dbReference type="Pfam" id="PF16220"/>
    </source>
</evidence>
<dbReference type="PIRSF" id="PIRSF018266">
    <property type="entry name" value="FecR"/>
    <property type="match status" value="1"/>
</dbReference>
<accession>A0A8I1FQP0</accession>
<feature type="domain" description="FecR protein" evidence="1">
    <location>
        <begin position="112"/>
        <end position="200"/>
    </location>
</feature>
<dbReference type="Pfam" id="PF04773">
    <property type="entry name" value="FecR"/>
    <property type="match status" value="1"/>
</dbReference>
<feature type="domain" description="FecR N-terminal" evidence="2">
    <location>
        <begin position="15"/>
        <end position="55"/>
    </location>
</feature>
<dbReference type="GO" id="GO:0016989">
    <property type="term" value="F:sigma factor antagonist activity"/>
    <property type="evidence" value="ECO:0007669"/>
    <property type="project" value="TreeGrafter"/>
</dbReference>
<dbReference type="EMBL" id="JAEKCZ010000009">
    <property type="protein sequence ID" value="MBJ2257239.1"/>
    <property type="molecule type" value="Genomic_DNA"/>
</dbReference>
<dbReference type="InterPro" id="IPR032623">
    <property type="entry name" value="FecR_N"/>
</dbReference>
<dbReference type="Gene3D" id="2.60.120.1440">
    <property type="match status" value="1"/>
</dbReference>
<sequence length="316" mass="34742">MKQADPSTEVRNVARAAAHWLALMESGTATDRDRAHLQQWRDSAGAHESAWQKVQLLRQRFHKLPSALAMATLDRPDPGRRALLKQALCVGAVVPTAWLLTRQLPLDAWRADLHTATGEHTDVPLADGSTLQLNTASAVNVDMQARLLTLVRGEMALKARGVAPFTIDARYGRITLSHSDVCVRLNAGDCQVSVVSGTVQVQPVHGAALLLREGQQVSLGVTGAGAIGPFDPLQPGWRERVLMAQNQPLGDFLRELSRYRAGWLRWEPGLETLRVTGSFQLDNTDRILSLLAATLPVQVQTRTRYWVTLVPRNNQA</sequence>
<evidence type="ECO:0000259" key="1">
    <source>
        <dbReference type="Pfam" id="PF04773"/>
    </source>
</evidence>
<gene>
    <name evidence="3" type="ORF">JFT45_12000</name>
</gene>
<comment type="caution">
    <text evidence="3">The sequence shown here is derived from an EMBL/GenBank/DDBJ whole genome shotgun (WGS) entry which is preliminary data.</text>
</comment>
<organism evidence="3 4">
    <name type="scientific">Pseudomonas psychrophila</name>
    <dbReference type="NCBI Taxonomy" id="122355"/>
    <lineage>
        <taxon>Bacteria</taxon>
        <taxon>Pseudomonadati</taxon>
        <taxon>Pseudomonadota</taxon>
        <taxon>Gammaproteobacteria</taxon>
        <taxon>Pseudomonadales</taxon>
        <taxon>Pseudomonadaceae</taxon>
        <taxon>Pseudomonas</taxon>
    </lineage>
</organism>
<dbReference type="InterPro" id="IPR006860">
    <property type="entry name" value="FecR"/>
</dbReference>
<dbReference type="PANTHER" id="PTHR30273">
    <property type="entry name" value="PERIPLASMIC SIGNAL SENSOR AND SIGMA FACTOR ACTIVATOR FECR-RELATED"/>
    <property type="match status" value="1"/>
</dbReference>
<protein>
    <submittedName>
        <fullName evidence="3">FecR family protein</fullName>
    </submittedName>
</protein>